<dbReference type="InterPro" id="IPR039539">
    <property type="entry name" value="Ras_GTPase_bind_prot"/>
</dbReference>
<feature type="compositionally biased region" description="Low complexity" evidence="3">
    <location>
        <begin position="307"/>
        <end position="318"/>
    </location>
</feature>
<dbReference type="GO" id="GO:0034517">
    <property type="term" value="P:ribophagy"/>
    <property type="evidence" value="ECO:0007669"/>
    <property type="project" value="TreeGrafter"/>
</dbReference>
<evidence type="ECO:0000313" key="7">
    <source>
        <dbReference type="Proteomes" id="UP000799757"/>
    </source>
</evidence>
<dbReference type="Gene3D" id="3.30.70.330">
    <property type="match status" value="1"/>
</dbReference>
<feature type="domain" description="RRM" evidence="4">
    <location>
        <begin position="419"/>
        <end position="497"/>
    </location>
</feature>
<dbReference type="PROSITE" id="PS50102">
    <property type="entry name" value="RRM"/>
    <property type="match status" value="1"/>
</dbReference>
<dbReference type="GO" id="GO:1990904">
    <property type="term" value="C:ribonucleoprotein complex"/>
    <property type="evidence" value="ECO:0007669"/>
    <property type="project" value="TreeGrafter"/>
</dbReference>
<dbReference type="AlphaFoldDB" id="A0A6A6XN44"/>
<dbReference type="SUPFAM" id="SSF54928">
    <property type="entry name" value="RNA-binding domain, RBD"/>
    <property type="match status" value="1"/>
</dbReference>
<dbReference type="InterPro" id="IPR032710">
    <property type="entry name" value="NTF2-like_dom_sf"/>
</dbReference>
<feature type="compositionally biased region" description="Basic and acidic residues" evidence="3">
    <location>
        <begin position="224"/>
        <end position="242"/>
    </location>
</feature>
<dbReference type="FunFam" id="3.10.450.50:FF:000003">
    <property type="entry name" value="Nuclear transport factor 2 family protein"/>
    <property type="match status" value="1"/>
</dbReference>
<accession>A0A6A6XN44</accession>
<gene>
    <name evidence="6" type="ORF">K505DRAFT_347040</name>
</gene>
<keyword evidence="7" id="KW-1185">Reference proteome</keyword>
<feature type="region of interest" description="Disordered" evidence="3">
    <location>
        <begin position="181"/>
        <end position="420"/>
    </location>
</feature>
<dbReference type="Gene3D" id="3.10.450.50">
    <property type="match status" value="1"/>
</dbReference>
<dbReference type="OrthoDB" id="339151at2759"/>
<evidence type="ECO:0000256" key="2">
    <source>
        <dbReference type="PROSITE-ProRule" id="PRU00176"/>
    </source>
</evidence>
<evidence type="ECO:0000259" key="5">
    <source>
        <dbReference type="PROSITE" id="PS50177"/>
    </source>
</evidence>
<evidence type="ECO:0000256" key="1">
    <source>
        <dbReference type="ARBA" id="ARBA00022884"/>
    </source>
</evidence>
<dbReference type="InterPro" id="IPR000504">
    <property type="entry name" value="RRM_dom"/>
</dbReference>
<feature type="compositionally biased region" description="Polar residues" evidence="3">
    <location>
        <begin position="347"/>
        <end position="359"/>
    </location>
</feature>
<evidence type="ECO:0008006" key="8">
    <source>
        <dbReference type="Google" id="ProtNLM"/>
    </source>
</evidence>
<protein>
    <recommendedName>
        <fullName evidence="8">NTF2-domain-containing protein</fullName>
    </recommendedName>
</protein>
<dbReference type="GO" id="GO:1990861">
    <property type="term" value="C:Ubp3-Bre5 deubiquitination complex"/>
    <property type="evidence" value="ECO:0007669"/>
    <property type="project" value="TreeGrafter"/>
</dbReference>
<dbReference type="Pfam" id="PF02136">
    <property type="entry name" value="NTF2"/>
    <property type="match status" value="1"/>
</dbReference>
<dbReference type="CDD" id="cd00780">
    <property type="entry name" value="NTF2"/>
    <property type="match status" value="1"/>
</dbReference>
<dbReference type="PROSITE" id="PS50177">
    <property type="entry name" value="NTF2_DOMAIN"/>
    <property type="match status" value="1"/>
</dbReference>
<dbReference type="InterPro" id="IPR018222">
    <property type="entry name" value="Nuclear_transport_factor_2_euk"/>
</dbReference>
<dbReference type="InterPro" id="IPR002075">
    <property type="entry name" value="NTF2_dom"/>
</dbReference>
<evidence type="ECO:0000313" key="6">
    <source>
        <dbReference type="EMBL" id="KAF2797762.1"/>
    </source>
</evidence>
<dbReference type="GO" id="GO:0016579">
    <property type="term" value="P:protein deubiquitination"/>
    <property type="evidence" value="ECO:0007669"/>
    <property type="project" value="TreeGrafter"/>
</dbReference>
<dbReference type="Pfam" id="PF00076">
    <property type="entry name" value="RRM_1"/>
    <property type="match status" value="1"/>
</dbReference>
<dbReference type="InterPro" id="IPR012677">
    <property type="entry name" value="Nucleotide-bd_a/b_plait_sf"/>
</dbReference>
<dbReference type="EMBL" id="MU001799">
    <property type="protein sequence ID" value="KAF2797762.1"/>
    <property type="molecule type" value="Genomic_DNA"/>
</dbReference>
<dbReference type="GO" id="GO:0003729">
    <property type="term" value="F:mRNA binding"/>
    <property type="evidence" value="ECO:0007669"/>
    <property type="project" value="TreeGrafter"/>
</dbReference>
<feature type="region of interest" description="Disordered" evidence="3">
    <location>
        <begin position="25"/>
        <end position="54"/>
    </location>
</feature>
<dbReference type="SMART" id="SM00360">
    <property type="entry name" value="RRM"/>
    <property type="match status" value="1"/>
</dbReference>
<reference evidence="6" key="1">
    <citation type="journal article" date="2020" name="Stud. Mycol.">
        <title>101 Dothideomycetes genomes: a test case for predicting lifestyles and emergence of pathogens.</title>
        <authorList>
            <person name="Haridas S."/>
            <person name="Albert R."/>
            <person name="Binder M."/>
            <person name="Bloem J."/>
            <person name="Labutti K."/>
            <person name="Salamov A."/>
            <person name="Andreopoulos B."/>
            <person name="Baker S."/>
            <person name="Barry K."/>
            <person name="Bills G."/>
            <person name="Bluhm B."/>
            <person name="Cannon C."/>
            <person name="Castanera R."/>
            <person name="Culley D."/>
            <person name="Daum C."/>
            <person name="Ezra D."/>
            <person name="Gonzalez J."/>
            <person name="Henrissat B."/>
            <person name="Kuo A."/>
            <person name="Liang C."/>
            <person name="Lipzen A."/>
            <person name="Lutzoni F."/>
            <person name="Magnuson J."/>
            <person name="Mondo S."/>
            <person name="Nolan M."/>
            <person name="Ohm R."/>
            <person name="Pangilinan J."/>
            <person name="Park H.-J."/>
            <person name="Ramirez L."/>
            <person name="Alfaro M."/>
            <person name="Sun H."/>
            <person name="Tritt A."/>
            <person name="Yoshinaga Y."/>
            <person name="Zwiers L.-H."/>
            <person name="Turgeon B."/>
            <person name="Goodwin S."/>
            <person name="Spatafora J."/>
            <person name="Crous P."/>
            <person name="Grigoriev I."/>
        </authorList>
    </citation>
    <scope>NUCLEOTIDE SEQUENCE</scope>
    <source>
        <strain evidence="6">CBS 109.77</strain>
    </source>
</reference>
<feature type="compositionally biased region" description="Acidic residues" evidence="3">
    <location>
        <begin position="283"/>
        <end position="293"/>
    </location>
</feature>
<evidence type="ECO:0000259" key="4">
    <source>
        <dbReference type="PROSITE" id="PS50102"/>
    </source>
</evidence>
<feature type="compositionally biased region" description="Low complexity" evidence="3">
    <location>
        <begin position="268"/>
        <end position="282"/>
    </location>
</feature>
<dbReference type="SUPFAM" id="SSF54427">
    <property type="entry name" value="NTF2-like"/>
    <property type="match status" value="1"/>
</dbReference>
<evidence type="ECO:0000256" key="3">
    <source>
        <dbReference type="SAM" id="MobiDB-lite"/>
    </source>
</evidence>
<organism evidence="6 7">
    <name type="scientific">Melanomma pulvis-pyrius CBS 109.77</name>
    <dbReference type="NCBI Taxonomy" id="1314802"/>
    <lineage>
        <taxon>Eukaryota</taxon>
        <taxon>Fungi</taxon>
        <taxon>Dikarya</taxon>
        <taxon>Ascomycota</taxon>
        <taxon>Pezizomycotina</taxon>
        <taxon>Dothideomycetes</taxon>
        <taxon>Pleosporomycetidae</taxon>
        <taxon>Pleosporales</taxon>
        <taxon>Melanommataceae</taxon>
        <taxon>Melanomma</taxon>
    </lineage>
</organism>
<dbReference type="PANTHER" id="PTHR10693">
    <property type="entry name" value="RAS GTPASE-ACTIVATING PROTEIN-BINDING PROTEIN"/>
    <property type="match status" value="1"/>
</dbReference>
<feature type="compositionally biased region" description="Polar residues" evidence="3">
    <location>
        <begin position="384"/>
        <end position="398"/>
    </location>
</feature>
<sequence length="539" mass="57124">MASTEAAPINGTYGSHAYDPVANNYAATSTNSNSGYATSQQPPSSQPGSGASTSEIPKDEVGWYFVEQYYTTLSKSPDRLYLFYNKRSQYVSGTEEDKVNVCLGQKAINDRIKDLDFHDTKVRVTNVDSQGSDANIVIQVIGEISNKGQPHKRFVQTFVLAEQTNGYFVLNDIFRYLAEEPEEEEDVQQDVATPATGVQEPAPTAAVPEAEPVSESADAEVEENLSKVDNKLEEVAQEEPPREASPPPAAVNGTPVPESAEVAEAEEAPAAAVSVSEETPTQEPEEPIAEEVAEPEKPKEPTPSPAPAAAKVAPVVTPSAPPKPAAPRTWASLAASAHKVATPAVPAQSTPQAPSQSKTAAAAPSQPLAVPSAQASTPAREPSPANSQGEASGWQSVTAHKKEQARTQNQGPAADADQKRAYIKNVYSQVDEASLRAAMSKFGDVEYLDISRQKNCAFVDFKTPAGFQNAVNSNPHTVSGIEIKVEERRLRPAFNSQFPRGAPRGRGGIGGQVPRGGYQTRGGRGGSVSRGGRGAPQEA</sequence>
<feature type="compositionally biased region" description="Low complexity" evidence="3">
    <location>
        <begin position="200"/>
        <end position="216"/>
    </location>
</feature>
<dbReference type="PANTHER" id="PTHR10693:SF20">
    <property type="entry name" value="AT27578P"/>
    <property type="match status" value="1"/>
</dbReference>
<feature type="domain" description="NTF2" evidence="5">
    <location>
        <begin position="61"/>
        <end position="176"/>
    </location>
</feature>
<dbReference type="InterPro" id="IPR035979">
    <property type="entry name" value="RBD_domain_sf"/>
</dbReference>
<name>A0A6A6XN44_9PLEO</name>
<dbReference type="GO" id="GO:0005829">
    <property type="term" value="C:cytosol"/>
    <property type="evidence" value="ECO:0007669"/>
    <property type="project" value="TreeGrafter"/>
</dbReference>
<feature type="region of interest" description="Disordered" evidence="3">
    <location>
        <begin position="494"/>
        <end position="539"/>
    </location>
</feature>
<keyword evidence="1 2" id="KW-0694">RNA-binding</keyword>
<feature type="compositionally biased region" description="Gly residues" evidence="3">
    <location>
        <begin position="504"/>
        <end position="539"/>
    </location>
</feature>
<proteinExistence type="predicted"/>
<dbReference type="Proteomes" id="UP000799757">
    <property type="component" value="Unassembled WGS sequence"/>
</dbReference>